<keyword evidence="3" id="KW-0804">Transcription</keyword>
<evidence type="ECO:0000259" key="5">
    <source>
        <dbReference type="PROSITE" id="PS01124"/>
    </source>
</evidence>
<accession>A0ABM7V456</accession>
<name>A0ABM7V456_9FLAO</name>
<keyword evidence="4" id="KW-0812">Transmembrane</keyword>
<keyword evidence="1" id="KW-0805">Transcription regulation</keyword>
<reference evidence="6 7" key="2">
    <citation type="journal article" date="2022" name="Microorganisms">
        <title>Complete Genome Sequences of Two Flavobacterium ammonificans Strains and a Flavobacterium ammoniigenes Strain of Ammonifying Bacterioplankton Isolated from Surface River Water.</title>
        <authorList>
            <person name="Suda W."/>
            <person name="Ogata Y."/>
            <person name="Shindo C."/>
            <person name="Watanabe K."/>
        </authorList>
    </citation>
    <scope>NUCLEOTIDE SEQUENCE [LARGE SCALE GENOMIC DNA]</scope>
    <source>
        <strain evidence="6 7">GENT5</strain>
    </source>
</reference>
<evidence type="ECO:0000313" key="7">
    <source>
        <dbReference type="Proteomes" id="UP001319867"/>
    </source>
</evidence>
<dbReference type="PANTHER" id="PTHR43280">
    <property type="entry name" value="ARAC-FAMILY TRANSCRIPTIONAL REGULATOR"/>
    <property type="match status" value="1"/>
</dbReference>
<feature type="transmembrane region" description="Helical" evidence="4">
    <location>
        <begin position="160"/>
        <end position="178"/>
    </location>
</feature>
<gene>
    <name evidence="6" type="ORF">GENT5_06220</name>
</gene>
<keyword evidence="7" id="KW-1185">Reference proteome</keyword>
<protein>
    <recommendedName>
        <fullName evidence="5">HTH araC/xylS-type domain-containing protein</fullName>
    </recommendedName>
</protein>
<dbReference type="InterPro" id="IPR009057">
    <property type="entry name" value="Homeodomain-like_sf"/>
</dbReference>
<keyword evidence="4" id="KW-0472">Membrane</keyword>
<feature type="domain" description="HTH araC/xylS-type" evidence="5">
    <location>
        <begin position="211"/>
        <end position="318"/>
    </location>
</feature>
<feature type="transmembrane region" description="Helical" evidence="4">
    <location>
        <begin position="81"/>
        <end position="99"/>
    </location>
</feature>
<evidence type="ECO:0000256" key="4">
    <source>
        <dbReference type="SAM" id="Phobius"/>
    </source>
</evidence>
<dbReference type="PROSITE" id="PS01124">
    <property type="entry name" value="HTH_ARAC_FAMILY_2"/>
    <property type="match status" value="1"/>
</dbReference>
<dbReference type="Gene3D" id="1.10.10.60">
    <property type="entry name" value="Homeodomain-like"/>
    <property type="match status" value="1"/>
</dbReference>
<sequence length="320" mass="37110">MPLSFVIGPLLFFYVKYAVAENKTIKPLEYLHFIPAVIVVFISLPYTTLPFSEKVKIAHHIQAVTQDYDFKISIFSLKQMMFIRPMHLFLYCILSLMYFKKATKKRLESFGALPSNHWIIERWIYLLIGLQLFISTYCFLDSYTGFILKNDLGIFKYKNYFRAVGSTFFMQNILLFLFPKILFDSISYPDVSLAKNRAAQIKKEKSPEINQTIAAQLENYMVTSPYTMPGFNLSKMAVDLQLSERVLSNYFNTELAISFSEWKNNQRIDYACKMIAEGKAEKLTVEGISQNVGFSSRSKFIDAFKERKGVVPSTYIKQFS</sequence>
<feature type="transmembrane region" description="Helical" evidence="4">
    <location>
        <begin position="30"/>
        <end position="49"/>
    </location>
</feature>
<keyword evidence="2" id="KW-0238">DNA-binding</keyword>
<proteinExistence type="predicted"/>
<dbReference type="SUPFAM" id="SSF46689">
    <property type="entry name" value="Homeodomain-like"/>
    <property type="match status" value="1"/>
</dbReference>
<organism evidence="6 7">
    <name type="scientific">Flavobacterium ammoniigenes</name>
    <dbReference type="NCBI Taxonomy" id="1751095"/>
    <lineage>
        <taxon>Bacteria</taxon>
        <taxon>Pseudomonadati</taxon>
        <taxon>Bacteroidota</taxon>
        <taxon>Flavobacteriia</taxon>
        <taxon>Flavobacteriales</taxon>
        <taxon>Flavobacteriaceae</taxon>
        <taxon>Flavobacterium</taxon>
    </lineage>
</organism>
<feature type="transmembrane region" description="Helical" evidence="4">
    <location>
        <begin position="123"/>
        <end position="148"/>
    </location>
</feature>
<dbReference type="InterPro" id="IPR018060">
    <property type="entry name" value="HTH_AraC"/>
</dbReference>
<evidence type="ECO:0000256" key="2">
    <source>
        <dbReference type="ARBA" id="ARBA00023125"/>
    </source>
</evidence>
<dbReference type="SMART" id="SM00342">
    <property type="entry name" value="HTH_ARAC"/>
    <property type="match status" value="1"/>
</dbReference>
<evidence type="ECO:0000256" key="3">
    <source>
        <dbReference type="ARBA" id="ARBA00023163"/>
    </source>
</evidence>
<dbReference type="EMBL" id="AP025184">
    <property type="protein sequence ID" value="BDB54317.1"/>
    <property type="molecule type" value="Genomic_DNA"/>
</dbReference>
<keyword evidence="4" id="KW-1133">Transmembrane helix</keyword>
<evidence type="ECO:0000313" key="6">
    <source>
        <dbReference type="EMBL" id="BDB54317.1"/>
    </source>
</evidence>
<reference evidence="6 7" key="1">
    <citation type="journal article" date="2022" name="Int. J. Syst. Evol. Microbiol.">
        <title>Flavobacterium ammonificans sp. nov. and Flavobacterium ammoniigenes sp. nov., ammonifying bacteria isolated from surface river water.</title>
        <authorList>
            <person name="Watanabe K."/>
            <person name="Kitamura T."/>
            <person name="Ogata Y."/>
            <person name="Shindo C."/>
            <person name="Suda W."/>
        </authorList>
    </citation>
    <scope>NUCLEOTIDE SEQUENCE [LARGE SCALE GENOMIC DNA]</scope>
    <source>
        <strain evidence="6 7">GENT5</strain>
    </source>
</reference>
<dbReference type="Pfam" id="PF12833">
    <property type="entry name" value="HTH_18"/>
    <property type="match status" value="1"/>
</dbReference>
<evidence type="ECO:0000256" key="1">
    <source>
        <dbReference type="ARBA" id="ARBA00023015"/>
    </source>
</evidence>
<dbReference type="Proteomes" id="UP001319867">
    <property type="component" value="Chromosome"/>
</dbReference>
<dbReference type="PANTHER" id="PTHR43280:SF2">
    <property type="entry name" value="HTH-TYPE TRANSCRIPTIONAL REGULATOR EXSA"/>
    <property type="match status" value="1"/>
</dbReference>